<organism evidence="1 2">
    <name type="scientific">Oryza meyeriana var. granulata</name>
    <dbReference type="NCBI Taxonomy" id="110450"/>
    <lineage>
        <taxon>Eukaryota</taxon>
        <taxon>Viridiplantae</taxon>
        <taxon>Streptophyta</taxon>
        <taxon>Embryophyta</taxon>
        <taxon>Tracheophyta</taxon>
        <taxon>Spermatophyta</taxon>
        <taxon>Magnoliopsida</taxon>
        <taxon>Liliopsida</taxon>
        <taxon>Poales</taxon>
        <taxon>Poaceae</taxon>
        <taxon>BOP clade</taxon>
        <taxon>Oryzoideae</taxon>
        <taxon>Oryzeae</taxon>
        <taxon>Oryzinae</taxon>
        <taxon>Oryza</taxon>
        <taxon>Oryza meyeriana</taxon>
    </lineage>
</organism>
<name>A0A6G1DPL5_9ORYZ</name>
<dbReference type="AlphaFoldDB" id="A0A6G1DPL5"/>
<comment type="caution">
    <text evidence="1">The sequence shown here is derived from an EMBL/GenBank/DDBJ whole genome shotgun (WGS) entry which is preliminary data.</text>
</comment>
<dbReference type="EMBL" id="SPHZ02000006">
    <property type="protein sequence ID" value="KAF0914450.1"/>
    <property type="molecule type" value="Genomic_DNA"/>
</dbReference>
<reference evidence="1 2" key="1">
    <citation type="submission" date="2019-11" db="EMBL/GenBank/DDBJ databases">
        <title>Whole genome sequence of Oryza granulata.</title>
        <authorList>
            <person name="Li W."/>
        </authorList>
    </citation>
    <scope>NUCLEOTIDE SEQUENCE [LARGE SCALE GENOMIC DNA]</scope>
    <source>
        <strain evidence="2">cv. Menghai</strain>
        <tissue evidence="1">Leaf</tissue>
    </source>
</reference>
<sequence length="81" mass="8098">MPPRRGVTLAEQMAASSNLRDLLKLRDDDGGGGRQPAPVVGRRRTLLDGVAYGAAGAGGAAVGGDGWRRAEARCGGAPGGV</sequence>
<evidence type="ECO:0000313" key="2">
    <source>
        <dbReference type="Proteomes" id="UP000479710"/>
    </source>
</evidence>
<protein>
    <submittedName>
        <fullName evidence="1">Uncharacterized protein</fullName>
    </submittedName>
</protein>
<gene>
    <name evidence="1" type="ORF">E2562_028528</name>
</gene>
<proteinExistence type="predicted"/>
<dbReference type="Proteomes" id="UP000479710">
    <property type="component" value="Unassembled WGS sequence"/>
</dbReference>
<keyword evidence="2" id="KW-1185">Reference proteome</keyword>
<evidence type="ECO:0000313" key="1">
    <source>
        <dbReference type="EMBL" id="KAF0914450.1"/>
    </source>
</evidence>
<accession>A0A6G1DPL5</accession>